<organism evidence="2 3">
    <name type="scientific">Streptomyces populi</name>
    <dbReference type="NCBI Taxonomy" id="2058924"/>
    <lineage>
        <taxon>Bacteria</taxon>
        <taxon>Bacillati</taxon>
        <taxon>Actinomycetota</taxon>
        <taxon>Actinomycetes</taxon>
        <taxon>Kitasatosporales</taxon>
        <taxon>Streptomycetaceae</taxon>
        <taxon>Streptomyces</taxon>
    </lineage>
</organism>
<dbReference type="EMBL" id="PJOS01000149">
    <property type="protein sequence ID" value="PKT67758.1"/>
    <property type="molecule type" value="Genomic_DNA"/>
</dbReference>
<evidence type="ECO:0000256" key="1">
    <source>
        <dbReference type="SAM" id="MobiDB-lite"/>
    </source>
</evidence>
<dbReference type="OrthoDB" id="4350813at2"/>
<gene>
    <name evidence="2" type="ORF">CW362_38775</name>
</gene>
<dbReference type="AlphaFoldDB" id="A0A2I0SCS2"/>
<reference evidence="2 3" key="1">
    <citation type="submission" date="2017-12" db="EMBL/GenBank/DDBJ databases">
        <title>Streptomyces populusis sp. nov., a novel endophytic actinobacterium isolated from stems of Populus adenopoda Maxim.</title>
        <authorList>
            <person name="Wang Z."/>
        </authorList>
    </citation>
    <scope>NUCLEOTIDE SEQUENCE [LARGE SCALE GENOMIC DNA]</scope>
    <source>
        <strain evidence="2 3">A249</strain>
    </source>
</reference>
<accession>A0A2I0SCS2</accession>
<feature type="compositionally biased region" description="Basic and acidic residues" evidence="1">
    <location>
        <begin position="52"/>
        <end position="64"/>
    </location>
</feature>
<evidence type="ECO:0000313" key="3">
    <source>
        <dbReference type="Proteomes" id="UP000236178"/>
    </source>
</evidence>
<comment type="caution">
    <text evidence="2">The sequence shown here is derived from an EMBL/GenBank/DDBJ whole genome shotgun (WGS) entry which is preliminary data.</text>
</comment>
<evidence type="ECO:0000313" key="2">
    <source>
        <dbReference type="EMBL" id="PKT67758.1"/>
    </source>
</evidence>
<dbReference type="Proteomes" id="UP000236178">
    <property type="component" value="Unassembled WGS sequence"/>
</dbReference>
<feature type="region of interest" description="Disordered" evidence="1">
    <location>
        <begin position="52"/>
        <end position="71"/>
    </location>
</feature>
<proteinExistence type="predicted"/>
<protein>
    <submittedName>
        <fullName evidence="2">Uncharacterized protein</fullName>
    </submittedName>
</protein>
<keyword evidence="3" id="KW-1185">Reference proteome</keyword>
<name>A0A2I0SCS2_9ACTN</name>
<sequence>MCRLYALQKQGPRTATFQDEIDTALNLALGERRTAEDSDYLCRSLRRDARRTISRSRERSRETAAGRPLADARHRRLTTYGPDGSLHAELVTHVTPEETAIADELIQNLQTRAYALGPHGPACLNGLLLGESIATTSQRAKVSAATVERARRALRLYAEELIMPQE</sequence>